<dbReference type="InterPro" id="IPR013217">
    <property type="entry name" value="Methyltransf_12"/>
</dbReference>
<dbReference type="InterPro" id="IPR029063">
    <property type="entry name" value="SAM-dependent_MTases_sf"/>
</dbReference>
<keyword evidence="3" id="KW-1185">Reference proteome</keyword>
<dbReference type="Proteomes" id="UP001153069">
    <property type="component" value="Unassembled WGS sequence"/>
</dbReference>
<evidence type="ECO:0000313" key="2">
    <source>
        <dbReference type="EMBL" id="CAB9518865.1"/>
    </source>
</evidence>
<gene>
    <name evidence="2" type="ORF">SEMRO_968_G226080.1</name>
</gene>
<dbReference type="CDD" id="cd02440">
    <property type="entry name" value="AdoMet_MTases"/>
    <property type="match status" value="1"/>
</dbReference>
<feature type="domain" description="Methyltransferase type 12" evidence="1">
    <location>
        <begin position="35"/>
        <end position="142"/>
    </location>
</feature>
<dbReference type="GO" id="GO:0008168">
    <property type="term" value="F:methyltransferase activity"/>
    <property type="evidence" value="ECO:0007669"/>
    <property type="project" value="UniProtKB-KW"/>
</dbReference>
<evidence type="ECO:0000313" key="3">
    <source>
        <dbReference type="Proteomes" id="UP001153069"/>
    </source>
</evidence>
<dbReference type="AlphaFoldDB" id="A0A9N8EED1"/>
<comment type="caution">
    <text evidence="2">The sequence shown here is derived from an EMBL/GenBank/DDBJ whole genome shotgun (WGS) entry which is preliminary data.</text>
</comment>
<proteinExistence type="predicted"/>
<keyword evidence="2" id="KW-0808">Transferase</keyword>
<accession>A0A9N8EED1</accession>
<dbReference type="EMBL" id="CAICTM010000966">
    <property type="protein sequence ID" value="CAB9518865.1"/>
    <property type="molecule type" value="Genomic_DNA"/>
</dbReference>
<evidence type="ECO:0000259" key="1">
    <source>
        <dbReference type="Pfam" id="PF08242"/>
    </source>
</evidence>
<reference evidence="2" key="1">
    <citation type="submission" date="2020-06" db="EMBL/GenBank/DDBJ databases">
        <authorList>
            <consortium name="Plant Systems Biology data submission"/>
        </authorList>
    </citation>
    <scope>NUCLEOTIDE SEQUENCE</scope>
    <source>
        <strain evidence="2">D6</strain>
    </source>
</reference>
<protein>
    <submittedName>
        <fullName evidence="2">Methyltransferase domain</fullName>
    </submittedName>
</protein>
<dbReference type="Pfam" id="PF08242">
    <property type="entry name" value="Methyltransf_12"/>
    <property type="match status" value="1"/>
</dbReference>
<dbReference type="Gene3D" id="3.40.50.150">
    <property type="entry name" value="Vaccinia Virus protein VP39"/>
    <property type="match status" value="1"/>
</dbReference>
<keyword evidence="2" id="KW-0489">Methyltransferase</keyword>
<sequence length="241" mass="26995">MIPGYDHFLELMGDIVASIAAVSEQNNEEEDLHILVIGPGYGEEMIAMARALPDTSRLRITAYEPSEAMVEACRHMMAQQEKTLLNLADQVTIIPTAFGATTKDERQYHVVTILNVLHLMPPEEQVVLFEAVAKRVAPGGMLLVSGGSLPEEEGLRNLIFRVVKHRWRRLGIDDEAQEKIFASSGKTFFDIQADNLQKVLQKIEADGDTEDEDACTLHFSPLKELQRGYSGNVVWFSERLK</sequence>
<name>A0A9N8EED1_9STRA</name>
<organism evidence="2 3">
    <name type="scientific">Seminavis robusta</name>
    <dbReference type="NCBI Taxonomy" id="568900"/>
    <lineage>
        <taxon>Eukaryota</taxon>
        <taxon>Sar</taxon>
        <taxon>Stramenopiles</taxon>
        <taxon>Ochrophyta</taxon>
        <taxon>Bacillariophyta</taxon>
        <taxon>Bacillariophyceae</taxon>
        <taxon>Bacillariophycidae</taxon>
        <taxon>Naviculales</taxon>
        <taxon>Naviculaceae</taxon>
        <taxon>Seminavis</taxon>
    </lineage>
</organism>
<dbReference type="GO" id="GO:0032259">
    <property type="term" value="P:methylation"/>
    <property type="evidence" value="ECO:0007669"/>
    <property type="project" value="UniProtKB-KW"/>
</dbReference>
<dbReference type="SUPFAM" id="SSF53335">
    <property type="entry name" value="S-adenosyl-L-methionine-dependent methyltransferases"/>
    <property type="match status" value="1"/>
</dbReference>